<dbReference type="InterPro" id="IPR018517">
    <property type="entry name" value="tRNA_hU_synthase_CS"/>
</dbReference>
<feature type="domain" description="DUS-like FMN-binding" evidence="11">
    <location>
        <begin position="23"/>
        <end position="319"/>
    </location>
</feature>
<keyword evidence="2" id="KW-0285">Flavoprotein</keyword>
<dbReference type="SUPFAM" id="SSF51395">
    <property type="entry name" value="FMN-linked oxidoreductases"/>
    <property type="match status" value="1"/>
</dbReference>
<comment type="catalytic activity">
    <reaction evidence="9">
        <text>a 5,6-dihydrouridine in mRNA + NADP(+) = a uridine in mRNA + NADPH + H(+)</text>
        <dbReference type="Rhea" id="RHEA:69855"/>
        <dbReference type="Rhea" id="RHEA-COMP:14658"/>
        <dbReference type="Rhea" id="RHEA-COMP:17789"/>
        <dbReference type="ChEBI" id="CHEBI:15378"/>
        <dbReference type="ChEBI" id="CHEBI:57783"/>
        <dbReference type="ChEBI" id="CHEBI:58349"/>
        <dbReference type="ChEBI" id="CHEBI:65315"/>
        <dbReference type="ChEBI" id="CHEBI:74443"/>
    </reaction>
    <physiologicalReaction direction="right-to-left" evidence="9">
        <dbReference type="Rhea" id="RHEA:69857"/>
    </physiologicalReaction>
</comment>
<feature type="compositionally biased region" description="Polar residues" evidence="10">
    <location>
        <begin position="364"/>
        <end position="375"/>
    </location>
</feature>
<evidence type="ECO:0000256" key="3">
    <source>
        <dbReference type="ARBA" id="ARBA00022643"/>
    </source>
</evidence>
<dbReference type="FunCoup" id="W3XPD4">
    <property type="interactions" value="836"/>
</dbReference>
<keyword evidence="4" id="KW-0507">mRNA processing</keyword>
<dbReference type="InterPro" id="IPR035587">
    <property type="entry name" value="DUS-like_FMN-bd"/>
</dbReference>
<reference evidence="13" key="1">
    <citation type="journal article" date="2015" name="BMC Genomics">
        <title>Genomic and transcriptomic analysis of the endophytic fungus Pestalotiopsis fici reveals its lifestyle and high potential for synthesis of natural products.</title>
        <authorList>
            <person name="Wang X."/>
            <person name="Zhang X."/>
            <person name="Liu L."/>
            <person name="Xiang M."/>
            <person name="Wang W."/>
            <person name="Sun X."/>
            <person name="Che Y."/>
            <person name="Guo L."/>
            <person name="Liu G."/>
            <person name="Guo L."/>
            <person name="Wang C."/>
            <person name="Yin W.B."/>
            <person name="Stadler M."/>
            <person name="Zhang X."/>
            <person name="Liu X."/>
        </authorList>
    </citation>
    <scope>NUCLEOTIDE SEQUENCE [LARGE SCALE GENOMIC DNA]</scope>
    <source>
        <strain evidence="13">W106-1 / CGMCC3.15140</strain>
    </source>
</reference>
<dbReference type="PANTHER" id="PTHR45936">
    <property type="entry name" value="TRNA-DIHYDROURIDINE(20) SYNTHASE [NAD(P)+]-LIKE"/>
    <property type="match status" value="1"/>
</dbReference>
<protein>
    <recommendedName>
        <fullName evidence="11">DUS-like FMN-binding domain-containing protein</fullName>
    </recommendedName>
</protein>
<evidence type="ECO:0000256" key="5">
    <source>
        <dbReference type="ARBA" id="ARBA00022694"/>
    </source>
</evidence>
<keyword evidence="6" id="KW-0560">Oxidoreductase</keyword>
<dbReference type="OrthoDB" id="10262250at2759"/>
<evidence type="ECO:0000256" key="6">
    <source>
        <dbReference type="ARBA" id="ARBA00023002"/>
    </source>
</evidence>
<evidence type="ECO:0000256" key="1">
    <source>
        <dbReference type="ARBA" id="ARBA00001917"/>
    </source>
</evidence>
<dbReference type="InParanoid" id="W3XPD4"/>
<keyword evidence="5" id="KW-0819">tRNA processing</keyword>
<dbReference type="EMBL" id="KI912109">
    <property type="protein sequence ID" value="ETS87377.1"/>
    <property type="molecule type" value="Genomic_DNA"/>
</dbReference>
<dbReference type="GO" id="GO:0102264">
    <property type="term" value="F:tRNA-dihydrouridine20 synthase activity"/>
    <property type="evidence" value="ECO:0007669"/>
    <property type="project" value="EnsemblFungi"/>
</dbReference>
<evidence type="ECO:0000256" key="7">
    <source>
        <dbReference type="ARBA" id="ARBA00045934"/>
    </source>
</evidence>
<dbReference type="AlphaFoldDB" id="W3XPD4"/>
<dbReference type="Pfam" id="PF01207">
    <property type="entry name" value="Dus"/>
    <property type="match status" value="1"/>
</dbReference>
<evidence type="ECO:0000313" key="12">
    <source>
        <dbReference type="EMBL" id="ETS87377.1"/>
    </source>
</evidence>
<dbReference type="GO" id="GO:0006397">
    <property type="term" value="P:mRNA processing"/>
    <property type="evidence" value="ECO:0007669"/>
    <property type="project" value="UniProtKB-KW"/>
</dbReference>
<dbReference type="CDD" id="cd02801">
    <property type="entry name" value="DUS_like_FMN"/>
    <property type="match status" value="1"/>
</dbReference>
<dbReference type="HOGENOM" id="CLU_013299_3_2_1"/>
<dbReference type="InterPro" id="IPR052582">
    <property type="entry name" value="tRNA-DUS-like"/>
</dbReference>
<dbReference type="GO" id="GO:0050660">
    <property type="term" value="F:flavin adenine dinucleotide binding"/>
    <property type="evidence" value="ECO:0007669"/>
    <property type="project" value="InterPro"/>
</dbReference>
<feature type="region of interest" description="Disordered" evidence="10">
    <location>
        <begin position="355"/>
        <end position="422"/>
    </location>
</feature>
<evidence type="ECO:0000259" key="11">
    <source>
        <dbReference type="Pfam" id="PF01207"/>
    </source>
</evidence>
<dbReference type="InterPro" id="IPR013785">
    <property type="entry name" value="Aldolase_TIM"/>
</dbReference>
<dbReference type="PANTHER" id="PTHR45936:SF1">
    <property type="entry name" value="TRNA-DIHYDROURIDINE(20) SYNTHASE [NAD(P)+]-LIKE"/>
    <property type="match status" value="1"/>
</dbReference>
<dbReference type="RefSeq" id="XP_007827977.1">
    <property type="nucleotide sequence ID" value="XM_007829786.1"/>
</dbReference>
<dbReference type="Proteomes" id="UP000030651">
    <property type="component" value="Unassembled WGS sequence"/>
</dbReference>
<dbReference type="OMA" id="GPIRTNS"/>
<dbReference type="Gene3D" id="3.20.20.70">
    <property type="entry name" value="Aldolase class I"/>
    <property type="match status" value="1"/>
</dbReference>
<evidence type="ECO:0000313" key="13">
    <source>
        <dbReference type="Proteomes" id="UP000030651"/>
    </source>
</evidence>
<proteinExistence type="predicted"/>
<gene>
    <name evidence="12" type="ORF">PFICI_01205</name>
</gene>
<sequence>MTTELKKVPIPRRGVDYRGKIVLAPMVRSGELPSRLLALHYGADLVWGPETVDKAMIGTTRKVHQETNTIMWTRKPSQGAKQPREDLKDNIIYQVHPEKEGRNLIFQMGTANPELAVEAARMVAADVAGIDVNAGCPKPFSVHCGMGAALLKTPDLLCSILEALVKNIASEYEIGISVKIRILETPAETEALVRRLVDTGITGLTVHCRTTPMRPREAAIREQLRMVADICHEAGVACVMNGDVESRDHGLKLMEEYGTDGAMIATCAEKNSSCFRSGADGGPAPWKEVVEHYVRYCMEVQNKFGNTKYLLCQIIPGKQREYKMISACKSYTKVCEMLGFENLVDLARDVDERLGIDPAGGPKNKSQAQKQTNKSAMAAGGQKADFRPNAKKPLSERGVTAQQTETNPAPAVQLAEGVAMPA</sequence>
<name>W3XPD4_PESFW</name>
<evidence type="ECO:0000256" key="9">
    <source>
        <dbReference type="ARBA" id="ARBA00049447"/>
    </source>
</evidence>
<evidence type="ECO:0000256" key="4">
    <source>
        <dbReference type="ARBA" id="ARBA00022664"/>
    </source>
</evidence>
<comment type="catalytic activity">
    <reaction evidence="8">
        <text>a 5,6-dihydrouridine in mRNA + NAD(+) = a uridine in mRNA + NADH + H(+)</text>
        <dbReference type="Rhea" id="RHEA:69851"/>
        <dbReference type="Rhea" id="RHEA-COMP:14658"/>
        <dbReference type="Rhea" id="RHEA-COMP:17789"/>
        <dbReference type="ChEBI" id="CHEBI:15378"/>
        <dbReference type="ChEBI" id="CHEBI:57540"/>
        <dbReference type="ChEBI" id="CHEBI:57945"/>
        <dbReference type="ChEBI" id="CHEBI:65315"/>
        <dbReference type="ChEBI" id="CHEBI:74443"/>
    </reaction>
    <physiologicalReaction direction="right-to-left" evidence="8">
        <dbReference type="Rhea" id="RHEA:69853"/>
    </physiologicalReaction>
</comment>
<dbReference type="GeneID" id="19266218"/>
<dbReference type="PROSITE" id="PS01136">
    <property type="entry name" value="UPF0034"/>
    <property type="match status" value="1"/>
</dbReference>
<comment type="function">
    <text evidence="7">Catalyzes the synthesis of dihydrouridine, a modified base found in the D-loop of most tRNAs. Specifically modifies U47 in cytoplasmic tRNAs. Catalyzes the synthesis of dihydrouridine in some mRNAs, thereby affecting their translation.</text>
</comment>
<accession>W3XPD4</accession>
<organism evidence="12 13">
    <name type="scientific">Pestalotiopsis fici (strain W106-1 / CGMCC3.15140)</name>
    <dbReference type="NCBI Taxonomy" id="1229662"/>
    <lineage>
        <taxon>Eukaryota</taxon>
        <taxon>Fungi</taxon>
        <taxon>Dikarya</taxon>
        <taxon>Ascomycota</taxon>
        <taxon>Pezizomycotina</taxon>
        <taxon>Sordariomycetes</taxon>
        <taxon>Xylariomycetidae</taxon>
        <taxon>Amphisphaeriales</taxon>
        <taxon>Sporocadaceae</taxon>
        <taxon>Pestalotiopsis</taxon>
    </lineage>
</organism>
<comment type="cofactor">
    <cofactor evidence="1">
        <name>FMN</name>
        <dbReference type="ChEBI" id="CHEBI:58210"/>
    </cofactor>
</comment>
<dbReference type="GO" id="GO:0005737">
    <property type="term" value="C:cytoplasm"/>
    <property type="evidence" value="ECO:0007669"/>
    <property type="project" value="TreeGrafter"/>
</dbReference>
<evidence type="ECO:0000256" key="8">
    <source>
        <dbReference type="ARBA" id="ARBA00048342"/>
    </source>
</evidence>
<keyword evidence="13" id="KW-1185">Reference proteome</keyword>
<dbReference type="KEGG" id="pfy:PFICI_01205"/>
<keyword evidence="3" id="KW-0288">FMN</keyword>
<dbReference type="STRING" id="1229662.W3XPD4"/>
<evidence type="ECO:0000256" key="2">
    <source>
        <dbReference type="ARBA" id="ARBA00022630"/>
    </source>
</evidence>
<evidence type="ECO:0000256" key="10">
    <source>
        <dbReference type="SAM" id="MobiDB-lite"/>
    </source>
</evidence>
<dbReference type="eggNOG" id="KOG2334">
    <property type="taxonomic scope" value="Eukaryota"/>
</dbReference>